<sequence>MKKYLLLLLAVSFIACTKDEGYGGLASISGKVYALNYNQNQVLLSEGYLGDVRVYISSRGSNDFYDDVRTTYDGSFKFDFLQEGSYDVWVYGDCDYCPWDQLVEKKEVEVTSRKAQVVLEDFVIKI</sequence>
<name>A0ABP2ZW24_9FLAO</name>
<dbReference type="SUPFAM" id="SSF49478">
    <property type="entry name" value="Cna protein B-type domain"/>
    <property type="match status" value="1"/>
</dbReference>
<dbReference type="EMBL" id="AVFO01000030">
    <property type="protein sequence ID" value="ESU25474.1"/>
    <property type="molecule type" value="Genomic_DNA"/>
</dbReference>
<proteinExistence type="predicted"/>
<dbReference type="Proteomes" id="UP000018234">
    <property type="component" value="Unassembled WGS sequence"/>
</dbReference>
<protein>
    <recommendedName>
        <fullName evidence="3">Carboxypeptidase regulatory-like domain-containing protein</fullName>
    </recommendedName>
</protein>
<evidence type="ECO:0000313" key="1">
    <source>
        <dbReference type="EMBL" id="ESU25474.1"/>
    </source>
</evidence>
<keyword evidence="2" id="KW-1185">Reference proteome</keyword>
<comment type="caution">
    <text evidence="1">The sequence shown here is derived from an EMBL/GenBank/DDBJ whole genome shotgun (WGS) entry which is preliminary data.</text>
</comment>
<evidence type="ECO:0008006" key="3">
    <source>
        <dbReference type="Google" id="ProtNLM"/>
    </source>
</evidence>
<dbReference type="RefSeq" id="WP_023576726.1">
    <property type="nucleotide sequence ID" value="NZ_AVFO01000030.1"/>
</dbReference>
<organism evidence="1 2">
    <name type="scientific">Flavobacterium saliperosum S13</name>
    <dbReference type="NCBI Taxonomy" id="1341155"/>
    <lineage>
        <taxon>Bacteria</taxon>
        <taxon>Pseudomonadati</taxon>
        <taxon>Bacteroidota</taxon>
        <taxon>Flavobacteriia</taxon>
        <taxon>Flavobacteriales</taxon>
        <taxon>Flavobacteriaceae</taxon>
        <taxon>Flavobacterium</taxon>
    </lineage>
</organism>
<evidence type="ECO:0000313" key="2">
    <source>
        <dbReference type="Proteomes" id="UP000018234"/>
    </source>
</evidence>
<dbReference type="PROSITE" id="PS51257">
    <property type="entry name" value="PROKAR_LIPOPROTEIN"/>
    <property type="match status" value="1"/>
</dbReference>
<reference evidence="1 2" key="1">
    <citation type="submission" date="2013-08" db="EMBL/GenBank/DDBJ databases">
        <title>Flavobacterium saliperosum type strain genome sequencing.</title>
        <authorList>
            <person name="Lee K."/>
            <person name="Yi H."/>
            <person name="Park S."/>
            <person name="Chun J."/>
        </authorList>
    </citation>
    <scope>NUCLEOTIDE SEQUENCE [LARGE SCALE GENOMIC DNA]</scope>
    <source>
        <strain evidence="1 2">S13</strain>
    </source>
</reference>
<gene>
    <name evidence="1" type="ORF">FSS13T_17100</name>
</gene>
<accession>A0ABP2ZW24</accession>